<feature type="chain" id="PRO_5043418211" evidence="1">
    <location>
        <begin position="21"/>
        <end position="96"/>
    </location>
</feature>
<accession>A0AAV9XL75</accession>
<comment type="caution">
    <text evidence="2">The sequence shown here is derived from an EMBL/GenBank/DDBJ whole genome shotgun (WGS) entry which is preliminary data.</text>
</comment>
<evidence type="ECO:0000313" key="3">
    <source>
        <dbReference type="Proteomes" id="UP001365542"/>
    </source>
</evidence>
<dbReference type="EMBL" id="JAVHJO010000003">
    <property type="protein sequence ID" value="KAK6541672.1"/>
    <property type="molecule type" value="Genomic_DNA"/>
</dbReference>
<dbReference type="AlphaFoldDB" id="A0AAV9XL75"/>
<protein>
    <submittedName>
        <fullName evidence="2">Uncharacterized protein</fullName>
    </submittedName>
</protein>
<dbReference type="Proteomes" id="UP001365542">
    <property type="component" value="Unassembled WGS sequence"/>
</dbReference>
<feature type="signal peptide" evidence="1">
    <location>
        <begin position="1"/>
        <end position="20"/>
    </location>
</feature>
<organism evidence="2 3">
    <name type="scientific">Orbilia ellipsospora</name>
    <dbReference type="NCBI Taxonomy" id="2528407"/>
    <lineage>
        <taxon>Eukaryota</taxon>
        <taxon>Fungi</taxon>
        <taxon>Dikarya</taxon>
        <taxon>Ascomycota</taxon>
        <taxon>Pezizomycotina</taxon>
        <taxon>Orbiliomycetes</taxon>
        <taxon>Orbiliales</taxon>
        <taxon>Orbiliaceae</taxon>
        <taxon>Orbilia</taxon>
    </lineage>
</organism>
<reference evidence="2 3" key="1">
    <citation type="submission" date="2019-10" db="EMBL/GenBank/DDBJ databases">
        <authorList>
            <person name="Palmer J.M."/>
        </authorList>
    </citation>
    <scope>NUCLEOTIDE SEQUENCE [LARGE SCALE GENOMIC DNA]</scope>
    <source>
        <strain evidence="2 3">TWF694</strain>
    </source>
</reference>
<keyword evidence="1" id="KW-0732">Signal</keyword>
<sequence length="96" mass="9516">MKLISVFALLALGASVPAHAAPIMINPVGIVGTALKAGVHPAADFGSTLCRGENGNSRCAPNAVSDWVDGAAQTAAKAIGDLVTTNAEPGVQPVDP</sequence>
<evidence type="ECO:0000256" key="1">
    <source>
        <dbReference type="SAM" id="SignalP"/>
    </source>
</evidence>
<keyword evidence="3" id="KW-1185">Reference proteome</keyword>
<evidence type="ECO:0000313" key="2">
    <source>
        <dbReference type="EMBL" id="KAK6541672.1"/>
    </source>
</evidence>
<name>A0AAV9XL75_9PEZI</name>
<proteinExistence type="predicted"/>
<gene>
    <name evidence="2" type="ORF">TWF694_007464</name>
</gene>